<comment type="caution">
    <text evidence="1">The sequence shown here is derived from an EMBL/GenBank/DDBJ whole genome shotgun (WGS) entry which is preliminary data.</text>
</comment>
<evidence type="ECO:0008006" key="3">
    <source>
        <dbReference type="Google" id="ProtNLM"/>
    </source>
</evidence>
<accession>A0ABT4IEE6</accession>
<proteinExistence type="predicted"/>
<name>A0ABT4IEE6_9EURY</name>
<dbReference type="EMBL" id="JAPTGB010000004">
    <property type="protein sequence ID" value="MCZ0860114.1"/>
    <property type="molecule type" value="Genomic_DNA"/>
</dbReference>
<evidence type="ECO:0000313" key="2">
    <source>
        <dbReference type="Proteomes" id="UP001141422"/>
    </source>
</evidence>
<protein>
    <recommendedName>
        <fullName evidence="3">Lipocalin-like domain-containing protein</fullName>
    </recommendedName>
</protein>
<dbReference type="PROSITE" id="PS51257">
    <property type="entry name" value="PROKAR_LIPOPROTEIN"/>
    <property type="match status" value="1"/>
</dbReference>
<organism evidence="1 2">
    <name type="scientific">Methanocorpusculum petauri</name>
    <dbReference type="NCBI Taxonomy" id="3002863"/>
    <lineage>
        <taxon>Archaea</taxon>
        <taxon>Methanobacteriati</taxon>
        <taxon>Methanobacteriota</taxon>
        <taxon>Stenosarchaea group</taxon>
        <taxon>Methanomicrobia</taxon>
        <taxon>Methanomicrobiales</taxon>
        <taxon>Methanocorpusculaceae</taxon>
        <taxon>Methanocorpusculum</taxon>
    </lineage>
</organism>
<keyword evidence="2" id="KW-1185">Reference proteome</keyword>
<dbReference type="RefSeq" id="WP_268924336.1">
    <property type="nucleotide sequence ID" value="NZ_JAPTGB010000004.1"/>
</dbReference>
<evidence type="ECO:0000313" key="1">
    <source>
        <dbReference type="EMBL" id="MCZ0860114.1"/>
    </source>
</evidence>
<gene>
    <name evidence="1" type="ORF">O0S10_02575</name>
</gene>
<reference evidence="1" key="1">
    <citation type="submission" date="2022-12" db="EMBL/GenBank/DDBJ databases">
        <title>Isolation and characterisation of novel Methanocorpusculum spp. from native Australian herbivores indicates the genus is ancestrally host-associated.</title>
        <authorList>
            <person name="Volmer J.G."/>
            <person name="Soo R.M."/>
            <person name="Evans P.N."/>
            <person name="Hoedt E.C."/>
            <person name="Astorga Alsina A.L."/>
            <person name="Woodcroft B.J."/>
            <person name="Tyson G.W."/>
            <person name="Hugenholtz P."/>
            <person name="Morrison M."/>
        </authorList>
    </citation>
    <scope>NUCLEOTIDE SEQUENCE</scope>
    <source>
        <strain evidence="1">MG</strain>
    </source>
</reference>
<sequence>MRYFSQIACVLFLIAVVFAAGCIETNTPGTPTPTPASNPLAGDPVVGVWTASEQVTQSDSGTGKTTEITTDYTITILSDGSCTVVSDCNKKKGFSSVSNLVSTDGTVSKNENVYTIEAQLQRKFVVTLSADGSAVLTTPDGSELPLQKSEV</sequence>
<dbReference type="Proteomes" id="UP001141422">
    <property type="component" value="Unassembled WGS sequence"/>
</dbReference>